<organism evidence="1 2">
    <name type="scientific">Rhodovulum marinum</name>
    <dbReference type="NCBI Taxonomy" id="320662"/>
    <lineage>
        <taxon>Bacteria</taxon>
        <taxon>Pseudomonadati</taxon>
        <taxon>Pseudomonadota</taxon>
        <taxon>Alphaproteobacteria</taxon>
        <taxon>Rhodobacterales</taxon>
        <taxon>Paracoccaceae</taxon>
        <taxon>Rhodovulum</taxon>
    </lineage>
</organism>
<dbReference type="Proteomes" id="UP000294835">
    <property type="component" value="Unassembled WGS sequence"/>
</dbReference>
<dbReference type="Gene3D" id="3.40.50.720">
    <property type="entry name" value="NAD(P)-binding Rossmann-like Domain"/>
    <property type="match status" value="1"/>
</dbReference>
<dbReference type="Pfam" id="PF00106">
    <property type="entry name" value="adh_short"/>
    <property type="match status" value="1"/>
</dbReference>
<dbReference type="InterPro" id="IPR036291">
    <property type="entry name" value="NAD(P)-bd_dom_sf"/>
</dbReference>
<comment type="caution">
    <text evidence="1">The sequence shown here is derived from an EMBL/GenBank/DDBJ whole genome shotgun (WGS) entry which is preliminary data.</text>
</comment>
<dbReference type="GO" id="GO:0016616">
    <property type="term" value="F:oxidoreductase activity, acting on the CH-OH group of donors, NAD or NADP as acceptor"/>
    <property type="evidence" value="ECO:0007669"/>
    <property type="project" value="TreeGrafter"/>
</dbReference>
<dbReference type="EMBL" id="SLXP01000001">
    <property type="protein sequence ID" value="TCP43987.1"/>
    <property type="molecule type" value="Genomic_DNA"/>
</dbReference>
<dbReference type="PANTHER" id="PTHR45458:SF1">
    <property type="entry name" value="SHORT CHAIN DEHYDROGENASE"/>
    <property type="match status" value="1"/>
</dbReference>
<dbReference type="SUPFAM" id="SSF51735">
    <property type="entry name" value="NAD(P)-binding Rossmann-fold domains"/>
    <property type="match status" value="1"/>
</dbReference>
<keyword evidence="2" id="KW-1185">Reference proteome</keyword>
<proteinExistence type="predicted"/>
<dbReference type="PANTHER" id="PTHR45458">
    <property type="entry name" value="SHORT-CHAIN DEHYDROGENASE/REDUCTASE SDR"/>
    <property type="match status" value="1"/>
</dbReference>
<name>A0A4R2Q5S9_9RHOB</name>
<dbReference type="InterPro" id="IPR052184">
    <property type="entry name" value="SDR_enzymes"/>
</dbReference>
<dbReference type="OrthoDB" id="9785826at2"/>
<dbReference type="RefSeq" id="WP_132460148.1">
    <property type="nucleotide sequence ID" value="NZ_SLXP01000001.1"/>
</dbReference>
<dbReference type="PRINTS" id="PR00081">
    <property type="entry name" value="GDHRDH"/>
</dbReference>
<dbReference type="InterPro" id="IPR002347">
    <property type="entry name" value="SDR_fam"/>
</dbReference>
<dbReference type="AlphaFoldDB" id="A0A4R2Q5S9"/>
<sequence length="221" mass="23419">MTPLITGANRGIGLRLLQDYAAEGMSPIGTTRADDAPRIEGARWEALDVTDRKQHEALAARLAGQPIDLLVCNAGQYLDKHEALETGYPPAMWAQMFAANVTGVFLTVQALLPLLRRADAPKVAIIASTMGSSERAPGGSYIYRASKAAALNLGRNLAVDLKPMGIAVGIYHPGWVRTDMGGAAADIDVAEASAGLRARFAALDLDGTGCFETWNGQPLPY</sequence>
<evidence type="ECO:0000313" key="1">
    <source>
        <dbReference type="EMBL" id="TCP43987.1"/>
    </source>
</evidence>
<evidence type="ECO:0000313" key="2">
    <source>
        <dbReference type="Proteomes" id="UP000294835"/>
    </source>
</evidence>
<accession>A0A4R2Q5S9</accession>
<gene>
    <name evidence="1" type="ORF">EV662_10172</name>
</gene>
<reference evidence="1 2" key="1">
    <citation type="submission" date="2019-03" db="EMBL/GenBank/DDBJ databases">
        <title>Genomic Encyclopedia of Type Strains, Phase IV (KMG-IV): sequencing the most valuable type-strain genomes for metagenomic binning, comparative biology and taxonomic classification.</title>
        <authorList>
            <person name="Goeker M."/>
        </authorList>
    </citation>
    <scope>NUCLEOTIDE SEQUENCE [LARGE SCALE GENOMIC DNA]</scope>
    <source>
        <strain evidence="1 2">DSM 18063</strain>
    </source>
</reference>
<protein>
    <submittedName>
        <fullName evidence="1">NAD(P)-dependent dehydrogenase (Short-subunit alcohol dehydrogenase family)</fullName>
    </submittedName>
</protein>